<dbReference type="Pfam" id="PF00583">
    <property type="entry name" value="Acetyltransf_1"/>
    <property type="match status" value="1"/>
</dbReference>
<proteinExistence type="predicted"/>
<dbReference type="SUPFAM" id="SSF55729">
    <property type="entry name" value="Acyl-CoA N-acyltransferases (Nat)"/>
    <property type="match status" value="1"/>
</dbReference>
<dbReference type="EMBL" id="DVMH01000031">
    <property type="protein sequence ID" value="HIU10852.1"/>
    <property type="molecule type" value="Genomic_DNA"/>
</dbReference>
<evidence type="ECO:0000313" key="2">
    <source>
        <dbReference type="EMBL" id="HIU10852.1"/>
    </source>
</evidence>
<dbReference type="PROSITE" id="PS51186">
    <property type="entry name" value="GNAT"/>
    <property type="match status" value="1"/>
</dbReference>
<dbReference type="AlphaFoldDB" id="A0A9D1HKT4"/>
<feature type="domain" description="N-acetyltransferase" evidence="1">
    <location>
        <begin position="6"/>
        <end position="154"/>
    </location>
</feature>
<sequence>MNLILTDIKQDKAVWQQIGALYKTAFPPDERAPFWLLRRRVKQGRAQILVAYDAKKLVGFTYLVIYRDLVYLFYFAIDSEMRGQGYGSAVLQALRQEFPGRRIFLAREQLDEQAENAEQRRSRHEFYLFNGFCDWPCQIKEASVIYDVMGMGGDNITPAEYQALIDSWGGSLLRRLIDMRVLAK</sequence>
<gene>
    <name evidence="2" type="ORF">IAB00_06415</name>
</gene>
<organism evidence="2 3">
    <name type="scientific">Candidatus Avidehalobacter gallistercoris</name>
    <dbReference type="NCBI Taxonomy" id="2840694"/>
    <lineage>
        <taxon>Bacteria</taxon>
        <taxon>Bacillati</taxon>
        <taxon>Bacillota</taxon>
        <taxon>Clostridia</taxon>
        <taxon>Eubacteriales</taxon>
        <taxon>Peptococcaceae</taxon>
        <taxon>Peptococcaceae incertae sedis</taxon>
        <taxon>Candidatus Avidehalobacter</taxon>
    </lineage>
</organism>
<dbReference type="GO" id="GO:0016747">
    <property type="term" value="F:acyltransferase activity, transferring groups other than amino-acyl groups"/>
    <property type="evidence" value="ECO:0007669"/>
    <property type="project" value="InterPro"/>
</dbReference>
<dbReference type="Proteomes" id="UP000824124">
    <property type="component" value="Unassembled WGS sequence"/>
</dbReference>
<reference evidence="2" key="2">
    <citation type="journal article" date="2021" name="PeerJ">
        <title>Extensive microbial diversity within the chicken gut microbiome revealed by metagenomics and culture.</title>
        <authorList>
            <person name="Gilroy R."/>
            <person name="Ravi A."/>
            <person name="Getino M."/>
            <person name="Pursley I."/>
            <person name="Horton D.L."/>
            <person name="Alikhan N.F."/>
            <person name="Baker D."/>
            <person name="Gharbi K."/>
            <person name="Hall N."/>
            <person name="Watson M."/>
            <person name="Adriaenssens E.M."/>
            <person name="Foster-Nyarko E."/>
            <person name="Jarju S."/>
            <person name="Secka A."/>
            <person name="Antonio M."/>
            <person name="Oren A."/>
            <person name="Chaudhuri R.R."/>
            <person name="La Ragione R."/>
            <person name="Hildebrand F."/>
            <person name="Pallen M.J."/>
        </authorList>
    </citation>
    <scope>NUCLEOTIDE SEQUENCE</scope>
    <source>
        <strain evidence="2">2830</strain>
    </source>
</reference>
<dbReference type="InterPro" id="IPR000182">
    <property type="entry name" value="GNAT_dom"/>
</dbReference>
<evidence type="ECO:0000259" key="1">
    <source>
        <dbReference type="PROSITE" id="PS51186"/>
    </source>
</evidence>
<comment type="caution">
    <text evidence="2">The sequence shown here is derived from an EMBL/GenBank/DDBJ whole genome shotgun (WGS) entry which is preliminary data.</text>
</comment>
<reference evidence="2" key="1">
    <citation type="submission" date="2020-10" db="EMBL/GenBank/DDBJ databases">
        <authorList>
            <person name="Gilroy R."/>
        </authorList>
    </citation>
    <scope>NUCLEOTIDE SEQUENCE</scope>
    <source>
        <strain evidence="2">2830</strain>
    </source>
</reference>
<name>A0A9D1HKT4_9FIRM</name>
<dbReference type="CDD" id="cd04301">
    <property type="entry name" value="NAT_SF"/>
    <property type="match status" value="1"/>
</dbReference>
<dbReference type="InterPro" id="IPR016181">
    <property type="entry name" value="Acyl_CoA_acyltransferase"/>
</dbReference>
<accession>A0A9D1HKT4</accession>
<protein>
    <submittedName>
        <fullName evidence="2">GNAT family N-acetyltransferase</fullName>
    </submittedName>
</protein>
<dbReference type="Gene3D" id="3.40.630.30">
    <property type="match status" value="1"/>
</dbReference>
<evidence type="ECO:0000313" key="3">
    <source>
        <dbReference type="Proteomes" id="UP000824124"/>
    </source>
</evidence>